<evidence type="ECO:0000256" key="2">
    <source>
        <dbReference type="ARBA" id="ARBA00005189"/>
    </source>
</evidence>
<feature type="domain" description="Phospholipid/glycerol acyltransferase" evidence="14">
    <location>
        <begin position="160"/>
        <end position="274"/>
    </location>
</feature>
<evidence type="ECO:0000256" key="12">
    <source>
        <dbReference type="ARBA" id="ARBA00023315"/>
    </source>
</evidence>
<comment type="subcellular location">
    <subcellularLocation>
        <location evidence="1">Membrane</location>
    </subcellularLocation>
</comment>
<dbReference type="CDD" id="cd07991">
    <property type="entry name" value="LPLAT_LPCAT1-like"/>
    <property type="match status" value="1"/>
</dbReference>
<feature type="region of interest" description="Disordered" evidence="13">
    <location>
        <begin position="19"/>
        <end position="40"/>
    </location>
</feature>
<sequence length="354" mass="40338">MPPRDPSVVSEQLDIAQESLKESPEIPMNDDGDPQRCRPWRERSSSIKPIYTQKELLSYAKCFISEDDTLAMHTPMITKAIQLIRSVPSAIIRYGILFPIRLASLSAATIAFFVSLPVAVGLESNSMVATLVKWYCKGILFSLGTVPRYIGEKPWLSEPHVFVANHTSYLDYIVASAHQYPHAVVMARHKGALGFLQNNGLNFLHSMTFDRANLYERKNLAESLRKHVSNPITWPNPMLIFPEGTCVNNKYTIRFQKGAFELGVKVCPIGIKYDRYWGDPYWDTRKGFLNYAFYRMTRWFTPVDIVFCTPQAPYDHEDPVMFGDRVKALISDTIGLENVDFNGMAKRDLLKVIN</sequence>
<evidence type="ECO:0000256" key="7">
    <source>
        <dbReference type="ARBA" id="ARBA00022989"/>
    </source>
</evidence>
<comment type="pathway">
    <text evidence="2">Lipid metabolism.</text>
</comment>
<dbReference type="Proteomes" id="UP001234581">
    <property type="component" value="Unassembled WGS sequence"/>
</dbReference>
<keyword evidence="5" id="KW-0808">Transferase</keyword>
<keyword evidence="16" id="KW-1185">Reference proteome</keyword>
<keyword evidence="10" id="KW-0594">Phospholipid biosynthesis</keyword>
<proteinExistence type="inferred from homology"/>
<evidence type="ECO:0000256" key="4">
    <source>
        <dbReference type="ARBA" id="ARBA00022516"/>
    </source>
</evidence>
<evidence type="ECO:0000256" key="8">
    <source>
        <dbReference type="ARBA" id="ARBA00023098"/>
    </source>
</evidence>
<keyword evidence="4" id="KW-0444">Lipid biosynthesis</keyword>
<keyword evidence="6" id="KW-0812">Transmembrane</keyword>
<evidence type="ECO:0000256" key="1">
    <source>
        <dbReference type="ARBA" id="ARBA00004370"/>
    </source>
</evidence>
<evidence type="ECO:0000256" key="3">
    <source>
        <dbReference type="ARBA" id="ARBA00008655"/>
    </source>
</evidence>
<gene>
    <name evidence="15" type="ORF">O0I10_004109</name>
</gene>
<dbReference type="SMART" id="SM00563">
    <property type="entry name" value="PlsC"/>
    <property type="match status" value="1"/>
</dbReference>
<comment type="caution">
    <text evidence="15">The sequence shown here is derived from an EMBL/GenBank/DDBJ whole genome shotgun (WGS) entry which is preliminary data.</text>
</comment>
<accession>A0AAD7Y0U2</accession>
<comment type="similarity">
    <text evidence="3">Belongs to the 1-acyl-sn-glycerol-3-phosphate acyltransferase family.</text>
</comment>
<dbReference type="EMBL" id="JARTCD010000014">
    <property type="protein sequence ID" value="KAJ8660248.1"/>
    <property type="molecule type" value="Genomic_DNA"/>
</dbReference>
<dbReference type="PANTHER" id="PTHR23063">
    <property type="entry name" value="PHOSPHOLIPID ACYLTRANSFERASE"/>
    <property type="match status" value="1"/>
</dbReference>
<dbReference type="GO" id="GO:0016020">
    <property type="term" value="C:membrane"/>
    <property type="evidence" value="ECO:0007669"/>
    <property type="project" value="UniProtKB-SubCell"/>
</dbReference>
<evidence type="ECO:0000313" key="15">
    <source>
        <dbReference type="EMBL" id="KAJ8660248.1"/>
    </source>
</evidence>
<keyword evidence="11" id="KW-1208">Phospholipid metabolism</keyword>
<dbReference type="RefSeq" id="XP_058345161.1">
    <property type="nucleotide sequence ID" value="XM_058484173.1"/>
</dbReference>
<dbReference type="GeneID" id="83211522"/>
<keyword evidence="8" id="KW-0443">Lipid metabolism</keyword>
<name>A0AAD7Y0U2_9FUNG</name>
<keyword evidence="7" id="KW-1133">Transmembrane helix</keyword>
<evidence type="ECO:0000256" key="13">
    <source>
        <dbReference type="SAM" id="MobiDB-lite"/>
    </source>
</evidence>
<dbReference type="GO" id="GO:0008654">
    <property type="term" value="P:phospholipid biosynthetic process"/>
    <property type="evidence" value="ECO:0007669"/>
    <property type="project" value="UniProtKB-KW"/>
</dbReference>
<evidence type="ECO:0000256" key="10">
    <source>
        <dbReference type="ARBA" id="ARBA00023209"/>
    </source>
</evidence>
<keyword evidence="12" id="KW-0012">Acyltransferase</keyword>
<protein>
    <recommendedName>
        <fullName evidence="14">Phospholipid/glycerol acyltransferase domain-containing protein</fullName>
    </recommendedName>
</protein>
<dbReference type="Pfam" id="PF01553">
    <property type="entry name" value="Acyltransferase"/>
    <property type="match status" value="1"/>
</dbReference>
<evidence type="ECO:0000259" key="14">
    <source>
        <dbReference type="SMART" id="SM00563"/>
    </source>
</evidence>
<evidence type="ECO:0000256" key="5">
    <source>
        <dbReference type="ARBA" id="ARBA00022679"/>
    </source>
</evidence>
<evidence type="ECO:0000256" key="9">
    <source>
        <dbReference type="ARBA" id="ARBA00023136"/>
    </source>
</evidence>
<reference evidence="15 16" key="1">
    <citation type="submission" date="2023-03" db="EMBL/GenBank/DDBJ databases">
        <title>Genome sequence of Lichtheimia ornata CBS 291.66.</title>
        <authorList>
            <person name="Mohabir J.T."/>
            <person name="Shea T.P."/>
            <person name="Kurbessoian T."/>
            <person name="Berby B."/>
            <person name="Fontaine J."/>
            <person name="Livny J."/>
            <person name="Gnirke A."/>
            <person name="Stajich J.E."/>
            <person name="Cuomo C.A."/>
        </authorList>
    </citation>
    <scope>NUCLEOTIDE SEQUENCE [LARGE SCALE GENOMIC DNA]</scope>
    <source>
        <strain evidence="15">CBS 291.66</strain>
    </source>
</reference>
<dbReference type="InterPro" id="IPR002123">
    <property type="entry name" value="Plipid/glycerol_acylTrfase"/>
</dbReference>
<dbReference type="GO" id="GO:0008374">
    <property type="term" value="F:O-acyltransferase activity"/>
    <property type="evidence" value="ECO:0007669"/>
    <property type="project" value="InterPro"/>
</dbReference>
<evidence type="ECO:0000313" key="16">
    <source>
        <dbReference type="Proteomes" id="UP001234581"/>
    </source>
</evidence>
<evidence type="ECO:0000256" key="11">
    <source>
        <dbReference type="ARBA" id="ARBA00023264"/>
    </source>
</evidence>
<organism evidence="15 16">
    <name type="scientific">Lichtheimia ornata</name>
    <dbReference type="NCBI Taxonomy" id="688661"/>
    <lineage>
        <taxon>Eukaryota</taxon>
        <taxon>Fungi</taxon>
        <taxon>Fungi incertae sedis</taxon>
        <taxon>Mucoromycota</taxon>
        <taxon>Mucoromycotina</taxon>
        <taxon>Mucoromycetes</taxon>
        <taxon>Mucorales</taxon>
        <taxon>Lichtheimiaceae</taxon>
        <taxon>Lichtheimia</taxon>
    </lineage>
</organism>
<keyword evidence="9" id="KW-0472">Membrane</keyword>
<dbReference type="InterPro" id="IPR045252">
    <property type="entry name" value="LPCAT1-like"/>
</dbReference>
<evidence type="ECO:0000256" key="6">
    <source>
        <dbReference type="ARBA" id="ARBA00022692"/>
    </source>
</evidence>
<dbReference type="SUPFAM" id="SSF69593">
    <property type="entry name" value="Glycerol-3-phosphate (1)-acyltransferase"/>
    <property type="match status" value="1"/>
</dbReference>
<dbReference type="AlphaFoldDB" id="A0AAD7Y0U2"/>